<evidence type="ECO:0000256" key="4">
    <source>
        <dbReference type="SAM" id="MobiDB-lite"/>
    </source>
</evidence>
<keyword evidence="5" id="KW-1133">Transmembrane helix</keyword>
<keyword evidence="6" id="KW-0732">Signal</keyword>
<dbReference type="GO" id="GO:0008284">
    <property type="term" value="P:positive regulation of cell population proliferation"/>
    <property type="evidence" value="ECO:0007669"/>
    <property type="project" value="TreeGrafter"/>
</dbReference>
<sequence length="243" mass="26005">MNSLNLAFLLYLVCSVVGALGSVKTFSPGLQATGALTSGGGVLGAPGDDDETSEDLSDELSGGTDSVGHVPLHALSERPAGESRRRKGNKRRNKHKGKRTTTPLRPGNGTHTNSPYPSSYTPARSLSTTLDPCTSSHLGFCIHGYCKYMEDLREPVCVCMRGFDGLRCGIQTLESRRESDKSGTEVVQMVLVIIAVVLSVISCTAILLMTCAHYRTHKNFMAAYLGSGAEVEKLQKPIANVMV</sequence>
<evidence type="ECO:0000256" key="3">
    <source>
        <dbReference type="PROSITE-ProRule" id="PRU00076"/>
    </source>
</evidence>
<dbReference type="GeneTree" id="ENSGT00940000156901"/>
<dbReference type="OMA" id="VCMKGYD"/>
<feature type="compositionally biased region" description="Acidic residues" evidence="4">
    <location>
        <begin position="47"/>
        <end position="58"/>
    </location>
</feature>
<dbReference type="PROSITE" id="PS50026">
    <property type="entry name" value="EGF_3"/>
    <property type="match status" value="1"/>
</dbReference>
<accession>A0A8C4YY74</accession>
<gene>
    <name evidence="8" type="primary">areg</name>
</gene>
<dbReference type="GO" id="GO:0005615">
    <property type="term" value="C:extracellular space"/>
    <property type="evidence" value="ECO:0007669"/>
    <property type="project" value="TreeGrafter"/>
</dbReference>
<dbReference type="GO" id="GO:0005154">
    <property type="term" value="F:epidermal growth factor receptor binding"/>
    <property type="evidence" value="ECO:0007669"/>
    <property type="project" value="TreeGrafter"/>
</dbReference>
<dbReference type="GO" id="GO:0008083">
    <property type="term" value="F:growth factor activity"/>
    <property type="evidence" value="ECO:0007669"/>
    <property type="project" value="TreeGrafter"/>
</dbReference>
<dbReference type="InterPro" id="IPR000742">
    <property type="entry name" value="EGF"/>
</dbReference>
<evidence type="ECO:0000256" key="2">
    <source>
        <dbReference type="ARBA" id="ARBA00023157"/>
    </source>
</evidence>
<feature type="disulfide bond" evidence="3">
    <location>
        <begin position="159"/>
        <end position="168"/>
    </location>
</feature>
<dbReference type="AlphaFoldDB" id="A0A8C4YY74"/>
<evidence type="ECO:0000313" key="8">
    <source>
        <dbReference type="Ensembl" id="ENSGMOP00000002670.2"/>
    </source>
</evidence>
<dbReference type="PANTHER" id="PTHR10740">
    <property type="entry name" value="TRANSFORMING GROWTH FACTOR ALPHA"/>
    <property type="match status" value="1"/>
</dbReference>
<dbReference type="GO" id="GO:0007173">
    <property type="term" value="P:epidermal growth factor receptor signaling pathway"/>
    <property type="evidence" value="ECO:0007669"/>
    <property type="project" value="TreeGrafter"/>
</dbReference>
<feature type="transmembrane region" description="Helical" evidence="5">
    <location>
        <begin position="186"/>
        <end position="211"/>
    </location>
</feature>
<dbReference type="OrthoDB" id="9909110at2759"/>
<feature type="domain" description="EGF-like" evidence="7">
    <location>
        <begin position="129"/>
        <end position="169"/>
    </location>
</feature>
<dbReference type="Proteomes" id="UP000694546">
    <property type="component" value="Chromosome 11"/>
</dbReference>
<keyword evidence="5" id="KW-0812">Transmembrane</keyword>
<reference evidence="8" key="2">
    <citation type="submission" date="2025-09" db="UniProtKB">
        <authorList>
            <consortium name="Ensembl"/>
        </authorList>
    </citation>
    <scope>IDENTIFICATION</scope>
</reference>
<evidence type="ECO:0000256" key="6">
    <source>
        <dbReference type="SAM" id="SignalP"/>
    </source>
</evidence>
<evidence type="ECO:0000256" key="1">
    <source>
        <dbReference type="ARBA" id="ARBA00022536"/>
    </source>
</evidence>
<keyword evidence="9" id="KW-1185">Reference proteome</keyword>
<keyword evidence="2 3" id="KW-1015">Disulfide bond</keyword>
<comment type="caution">
    <text evidence="3">Lacks conserved residue(s) required for the propagation of feature annotation.</text>
</comment>
<organism evidence="8 9">
    <name type="scientific">Gadus morhua</name>
    <name type="common">Atlantic cod</name>
    <dbReference type="NCBI Taxonomy" id="8049"/>
    <lineage>
        <taxon>Eukaryota</taxon>
        <taxon>Metazoa</taxon>
        <taxon>Chordata</taxon>
        <taxon>Craniata</taxon>
        <taxon>Vertebrata</taxon>
        <taxon>Euteleostomi</taxon>
        <taxon>Actinopterygii</taxon>
        <taxon>Neopterygii</taxon>
        <taxon>Teleostei</taxon>
        <taxon>Neoteleostei</taxon>
        <taxon>Acanthomorphata</taxon>
        <taxon>Zeiogadaria</taxon>
        <taxon>Gadariae</taxon>
        <taxon>Gadiformes</taxon>
        <taxon>Gadoidei</taxon>
        <taxon>Gadidae</taxon>
        <taxon>Gadus</taxon>
    </lineage>
</organism>
<protein>
    <recommendedName>
        <fullName evidence="7">EGF-like domain-containing protein</fullName>
    </recommendedName>
</protein>
<keyword evidence="1 3" id="KW-0245">EGF-like domain</keyword>
<name>A0A8C4YY74_GADMO</name>
<evidence type="ECO:0000313" key="9">
    <source>
        <dbReference type="Proteomes" id="UP000694546"/>
    </source>
</evidence>
<reference evidence="8" key="1">
    <citation type="submission" date="2025-08" db="UniProtKB">
        <authorList>
            <consortium name="Ensembl"/>
        </authorList>
    </citation>
    <scope>IDENTIFICATION</scope>
</reference>
<feature type="region of interest" description="Disordered" evidence="4">
    <location>
        <begin position="32"/>
        <end position="123"/>
    </location>
</feature>
<feature type="chain" id="PRO_5046922141" description="EGF-like domain-containing protein" evidence="6">
    <location>
        <begin position="22"/>
        <end position="243"/>
    </location>
</feature>
<dbReference type="PANTHER" id="PTHR10740:SF16">
    <property type="entry name" value="AMPHIREGULIN"/>
    <property type="match status" value="1"/>
</dbReference>
<evidence type="ECO:0000256" key="5">
    <source>
        <dbReference type="SAM" id="Phobius"/>
    </source>
</evidence>
<keyword evidence="5" id="KW-0472">Membrane</keyword>
<dbReference type="Ensembl" id="ENSGMOT00000002755.2">
    <property type="protein sequence ID" value="ENSGMOP00000002670.2"/>
    <property type="gene ID" value="ENSGMOG00000002537.2"/>
</dbReference>
<dbReference type="Gene3D" id="2.10.25.10">
    <property type="entry name" value="Laminin"/>
    <property type="match status" value="1"/>
</dbReference>
<dbReference type="SUPFAM" id="SSF57196">
    <property type="entry name" value="EGF/Laminin"/>
    <property type="match status" value="1"/>
</dbReference>
<proteinExistence type="predicted"/>
<feature type="signal peptide" evidence="6">
    <location>
        <begin position="1"/>
        <end position="21"/>
    </location>
</feature>
<feature type="compositionally biased region" description="Polar residues" evidence="4">
    <location>
        <begin position="109"/>
        <end position="123"/>
    </location>
</feature>
<evidence type="ECO:0000259" key="7">
    <source>
        <dbReference type="PROSITE" id="PS50026"/>
    </source>
</evidence>
<dbReference type="PROSITE" id="PS01186">
    <property type="entry name" value="EGF_2"/>
    <property type="match status" value="1"/>
</dbReference>
<dbReference type="PROSITE" id="PS00022">
    <property type="entry name" value="EGF_1"/>
    <property type="match status" value="1"/>
</dbReference>
<feature type="compositionally biased region" description="Basic residues" evidence="4">
    <location>
        <begin position="84"/>
        <end position="99"/>
    </location>
</feature>
<dbReference type="GO" id="GO:0045840">
    <property type="term" value="P:positive regulation of mitotic nuclear division"/>
    <property type="evidence" value="ECO:0007669"/>
    <property type="project" value="TreeGrafter"/>
</dbReference>